<evidence type="ECO:0008006" key="3">
    <source>
        <dbReference type="Google" id="ProtNLM"/>
    </source>
</evidence>
<keyword evidence="2" id="KW-1185">Reference proteome</keyword>
<protein>
    <recommendedName>
        <fullName evidence="3">WW domain-containing protein</fullName>
    </recommendedName>
</protein>
<dbReference type="Gene3D" id="2.20.70.10">
    <property type="match status" value="1"/>
</dbReference>
<evidence type="ECO:0000313" key="1">
    <source>
        <dbReference type="EMBL" id="GBP28181.1"/>
    </source>
</evidence>
<evidence type="ECO:0000313" key="2">
    <source>
        <dbReference type="Proteomes" id="UP000299102"/>
    </source>
</evidence>
<sequence length="144" mass="16221">MSRDATPTFCAKKVKEPFIWRGRRWPFTTGSRAGRRPRRRRDPARHLCAEVFSGTKPMTDRVFSAQLRPVRYEFNKLTSTRDFARVDQHYLKVMLSHTTKTTTWEDPRKSLAAQAAAAGVQHQSDSLLAQAGQALAATAGDCLS</sequence>
<organism evidence="1 2">
    <name type="scientific">Eumeta variegata</name>
    <name type="common">Bagworm moth</name>
    <name type="synonym">Eumeta japonica</name>
    <dbReference type="NCBI Taxonomy" id="151549"/>
    <lineage>
        <taxon>Eukaryota</taxon>
        <taxon>Metazoa</taxon>
        <taxon>Ecdysozoa</taxon>
        <taxon>Arthropoda</taxon>
        <taxon>Hexapoda</taxon>
        <taxon>Insecta</taxon>
        <taxon>Pterygota</taxon>
        <taxon>Neoptera</taxon>
        <taxon>Endopterygota</taxon>
        <taxon>Lepidoptera</taxon>
        <taxon>Glossata</taxon>
        <taxon>Ditrysia</taxon>
        <taxon>Tineoidea</taxon>
        <taxon>Psychidae</taxon>
        <taxon>Oiketicinae</taxon>
        <taxon>Eumeta</taxon>
    </lineage>
</organism>
<proteinExistence type="predicted"/>
<dbReference type="OrthoDB" id="7366918at2759"/>
<dbReference type="AlphaFoldDB" id="A0A4C1UNZ4"/>
<accession>A0A4C1UNZ4</accession>
<dbReference type="Proteomes" id="UP000299102">
    <property type="component" value="Unassembled WGS sequence"/>
</dbReference>
<gene>
    <name evidence="1" type="ORF">EVAR_76276_1</name>
</gene>
<comment type="caution">
    <text evidence="1">The sequence shown here is derived from an EMBL/GenBank/DDBJ whole genome shotgun (WGS) entry which is preliminary data.</text>
</comment>
<dbReference type="EMBL" id="BGZK01000203">
    <property type="protein sequence ID" value="GBP28181.1"/>
    <property type="molecule type" value="Genomic_DNA"/>
</dbReference>
<name>A0A4C1UNZ4_EUMVA</name>
<reference evidence="1 2" key="1">
    <citation type="journal article" date="2019" name="Commun. Biol.">
        <title>The bagworm genome reveals a unique fibroin gene that provides high tensile strength.</title>
        <authorList>
            <person name="Kono N."/>
            <person name="Nakamura H."/>
            <person name="Ohtoshi R."/>
            <person name="Tomita M."/>
            <person name="Numata K."/>
            <person name="Arakawa K."/>
        </authorList>
    </citation>
    <scope>NUCLEOTIDE SEQUENCE [LARGE SCALE GENOMIC DNA]</scope>
</reference>